<keyword evidence="5" id="KW-1185">Reference proteome</keyword>
<accession>A0A508X0G4</accession>
<dbReference type="EMBL" id="CABFNB010000096">
    <property type="protein sequence ID" value="VTZ61679.1"/>
    <property type="molecule type" value="Genomic_DNA"/>
</dbReference>
<keyword evidence="2" id="KW-0812">Transmembrane</keyword>
<evidence type="ECO:0008006" key="6">
    <source>
        <dbReference type="Google" id="ProtNLM"/>
    </source>
</evidence>
<dbReference type="Proteomes" id="UP000507954">
    <property type="component" value="Unassembled WGS sequence"/>
</dbReference>
<proteinExistence type="predicted"/>
<evidence type="ECO:0000313" key="3">
    <source>
        <dbReference type="EMBL" id="PLU00535.1"/>
    </source>
</evidence>
<feature type="region of interest" description="Disordered" evidence="1">
    <location>
        <begin position="1"/>
        <end position="26"/>
    </location>
</feature>
<dbReference type="OMA" id="DCIDVEF"/>
<sequence length="139" mass="14685">MQAFRSKPSGIDLIPPERKSRSGAAAPRRLDCIDVEFETVAPTARRSPYPVFNDNRRAGGGPAYRTRIIRAKVSMAGRLLSAWEARLSVIPRRRFAGLVAALVLAVFAMIAGLGGDGHGETDPLAVGGAAASVETKAEG</sequence>
<reference evidence="4" key="3">
    <citation type="submission" date="2019-06" db="EMBL/GenBank/DDBJ databases">
        <authorList>
            <person name="Le Quere A."/>
            <person name="Colella S."/>
        </authorList>
    </citation>
    <scope>NUCLEOTIDE SEQUENCE</scope>
    <source>
        <strain evidence="4">EmedicaeMD41</strain>
    </source>
</reference>
<dbReference type="RefSeq" id="WP_012066763.1">
    <property type="nucleotide sequence ID" value="NZ_ATYC01000022.1"/>
</dbReference>
<reference evidence="3" key="1">
    <citation type="submission" date="2017-04" db="EMBL/GenBank/DDBJ databases">
        <authorList>
            <person name="Porter S."/>
            <person name="Friesen M.L."/>
            <person name="Faber-Hammond J."/>
        </authorList>
    </citation>
    <scope>NUCLEOTIDE SEQUENCE</scope>
    <source>
        <strain evidence="3">Str16</strain>
    </source>
</reference>
<organism evidence="4">
    <name type="scientific">Sinorhizobium medicae</name>
    <dbReference type="NCBI Taxonomy" id="110321"/>
    <lineage>
        <taxon>Bacteria</taxon>
        <taxon>Pseudomonadati</taxon>
        <taxon>Pseudomonadota</taxon>
        <taxon>Alphaproteobacteria</taxon>
        <taxon>Hyphomicrobiales</taxon>
        <taxon>Rhizobiaceae</taxon>
        <taxon>Sinorhizobium/Ensifer group</taxon>
        <taxon>Sinorhizobium</taxon>
    </lineage>
</organism>
<evidence type="ECO:0000313" key="4">
    <source>
        <dbReference type="EMBL" id="VTZ61679.1"/>
    </source>
</evidence>
<protein>
    <recommendedName>
        <fullName evidence="6">Transmembrane protein</fullName>
    </recommendedName>
</protein>
<evidence type="ECO:0000256" key="1">
    <source>
        <dbReference type="SAM" id="MobiDB-lite"/>
    </source>
</evidence>
<reference evidence="3 5" key="2">
    <citation type="journal article" date="2018" name="FEMS Microbiol. Ecol.">
        <title>Co-invading symbiotic mutualists of Medicago polymorpha retain high ancestral diversity and contain diverse accessory genomes.</title>
        <authorList>
            <person name="Porter S.S."/>
            <person name="Faber-Hammond J.J."/>
            <person name="Friesen M.L."/>
        </authorList>
    </citation>
    <scope>NUCLEOTIDE SEQUENCE [LARGE SCALE GENOMIC DNA]</scope>
    <source>
        <strain evidence="3 5">Str16</strain>
    </source>
</reference>
<keyword evidence="2" id="KW-0472">Membrane</keyword>
<dbReference type="EMBL" id="NBUC01000103">
    <property type="protein sequence ID" value="PLU00535.1"/>
    <property type="molecule type" value="Genomic_DNA"/>
</dbReference>
<name>A0A508X0G4_9HYPH</name>
<gene>
    <name evidence="3" type="ORF">BMJ33_20435</name>
    <name evidence="4" type="ORF">EMEDMD4_300045</name>
</gene>
<keyword evidence="2" id="KW-1133">Transmembrane helix</keyword>
<dbReference type="Proteomes" id="UP001190825">
    <property type="component" value="Unassembled WGS sequence"/>
</dbReference>
<evidence type="ECO:0000313" key="5">
    <source>
        <dbReference type="Proteomes" id="UP001190825"/>
    </source>
</evidence>
<dbReference type="AlphaFoldDB" id="A0A508X0G4"/>
<feature type="transmembrane region" description="Helical" evidence="2">
    <location>
        <begin position="95"/>
        <end position="114"/>
    </location>
</feature>
<dbReference type="GeneID" id="61611930"/>
<evidence type="ECO:0000256" key="2">
    <source>
        <dbReference type="SAM" id="Phobius"/>
    </source>
</evidence>